<sequence length="185" mass="20399">MNRTVFIDRDGTITKDKGYITDVSSLELIPGAARALNGFHSLGFLVILVTNQSAVGRGYITDDELAKIHGRLKQLLSREGSHLDAIYVCPHHPDDGCDCRKPKPGLIRRACGDFDIDTARSYIIGDQKADVELGRREGITTILVLTGHGKKTAEETSPDYVVDDILEAEMLIEKIETGEILKNHQ</sequence>
<reference evidence="11 12" key="1">
    <citation type="submission" date="2017-07" db="EMBL/GenBank/DDBJ databases">
        <title>Recovery of genomes from metagenomes via a dereplication, aggregation, and scoring strategy.</title>
        <authorList>
            <person name="Sieber C.M."/>
            <person name="Probst A.J."/>
            <person name="Sharrar A."/>
            <person name="Thomas B.C."/>
            <person name="Hess M."/>
            <person name="Tringe S.G."/>
            <person name="Banfield J.F."/>
        </authorList>
    </citation>
    <scope>NUCLEOTIDE SEQUENCE [LARGE SCALE GENOMIC DNA]</scope>
    <source>
        <strain evidence="11">JGI_Cruoil_03_44_89</strain>
    </source>
</reference>
<dbReference type="GO" id="GO:0016791">
    <property type="term" value="F:phosphatase activity"/>
    <property type="evidence" value="ECO:0007669"/>
    <property type="project" value="InterPro"/>
</dbReference>
<dbReference type="InterPro" id="IPR006549">
    <property type="entry name" value="HAD-SF_hydro_IIIA"/>
</dbReference>
<dbReference type="EMBL" id="NOZQ01000026">
    <property type="protein sequence ID" value="OYD17278.1"/>
    <property type="molecule type" value="Genomic_DNA"/>
</dbReference>
<comment type="cofactor">
    <cofactor evidence="10">
        <name>Zn(2+)</name>
        <dbReference type="ChEBI" id="CHEBI:29105"/>
    </cofactor>
</comment>
<name>A0A235BY57_UNCW3</name>
<dbReference type="EC" id="3.1.3.-" evidence="7"/>
<dbReference type="PIRSF" id="PIRSF004682">
    <property type="entry name" value="GmhB"/>
    <property type="match status" value="1"/>
</dbReference>
<comment type="subcellular location">
    <subcellularLocation>
        <location evidence="1 7">Cytoplasm</location>
    </subcellularLocation>
</comment>
<evidence type="ECO:0000256" key="7">
    <source>
        <dbReference type="PIRNR" id="PIRNR004682"/>
    </source>
</evidence>
<accession>A0A235BY57</accession>
<feature type="binding site" evidence="10">
    <location>
        <position position="89"/>
    </location>
    <ligand>
        <name>Zn(2+)</name>
        <dbReference type="ChEBI" id="CHEBI:29105"/>
    </ligand>
</feature>
<feature type="binding site" evidence="10">
    <location>
        <position position="99"/>
    </location>
    <ligand>
        <name>Zn(2+)</name>
        <dbReference type="ChEBI" id="CHEBI:29105"/>
    </ligand>
</feature>
<evidence type="ECO:0000256" key="5">
    <source>
        <dbReference type="ARBA" id="ARBA00023277"/>
    </source>
</evidence>
<dbReference type="PANTHER" id="PTHR42891">
    <property type="entry name" value="D-GLYCERO-BETA-D-MANNO-HEPTOSE-1,7-BISPHOSPHATE 7-PHOSPHATASE"/>
    <property type="match status" value="1"/>
</dbReference>
<dbReference type="NCBIfam" id="TIGR01662">
    <property type="entry name" value="HAD-SF-IIIA"/>
    <property type="match status" value="1"/>
</dbReference>
<evidence type="ECO:0000313" key="11">
    <source>
        <dbReference type="EMBL" id="OYD17278.1"/>
    </source>
</evidence>
<dbReference type="NCBIfam" id="TIGR01656">
    <property type="entry name" value="Histidinol-ppas"/>
    <property type="match status" value="1"/>
</dbReference>
<dbReference type="Gene3D" id="3.40.50.1000">
    <property type="entry name" value="HAD superfamily/HAD-like"/>
    <property type="match status" value="1"/>
</dbReference>
<dbReference type="GO" id="GO:0005737">
    <property type="term" value="C:cytoplasm"/>
    <property type="evidence" value="ECO:0007669"/>
    <property type="project" value="UniProtKB-SubCell"/>
</dbReference>
<feature type="active site" description="Proton donor" evidence="8">
    <location>
        <position position="10"/>
    </location>
</feature>
<evidence type="ECO:0000256" key="9">
    <source>
        <dbReference type="PIRSR" id="PIRSR004682-3"/>
    </source>
</evidence>
<dbReference type="PANTHER" id="PTHR42891:SF1">
    <property type="entry name" value="D-GLYCERO-BETA-D-MANNO-HEPTOSE-1,7-BISPHOSPHATE 7-PHOSPHATASE"/>
    <property type="match status" value="1"/>
</dbReference>
<dbReference type="InterPro" id="IPR023214">
    <property type="entry name" value="HAD_sf"/>
</dbReference>
<feature type="site" description="Stabilizes the phosphoryl group" evidence="9">
    <location>
        <position position="101"/>
    </location>
</feature>
<dbReference type="Pfam" id="PF13242">
    <property type="entry name" value="Hydrolase_like"/>
    <property type="match status" value="1"/>
</dbReference>
<feature type="site" description="Stabilizes the phosphoryl group" evidence="9">
    <location>
        <position position="50"/>
    </location>
</feature>
<keyword evidence="10" id="KW-0460">Magnesium</keyword>
<comment type="caution">
    <text evidence="11">The sequence shown here is derived from an EMBL/GenBank/DDBJ whole genome shotgun (WGS) entry which is preliminary data.</text>
</comment>
<feature type="binding site" evidence="10">
    <location>
        <position position="10"/>
    </location>
    <ligand>
        <name>Mg(2+)</name>
        <dbReference type="ChEBI" id="CHEBI:18420"/>
    </ligand>
</feature>
<evidence type="ECO:0000256" key="6">
    <source>
        <dbReference type="ARBA" id="ARBA00031828"/>
    </source>
</evidence>
<keyword evidence="4 7" id="KW-0378">Hydrolase</keyword>
<feature type="active site" description="Nucleophile" evidence="8">
    <location>
        <position position="8"/>
    </location>
</feature>
<feature type="site" description="Contributes to substrate recognition" evidence="9">
    <location>
        <position position="100"/>
    </location>
</feature>
<dbReference type="InterPro" id="IPR036412">
    <property type="entry name" value="HAD-like_sf"/>
</dbReference>
<feature type="binding site" evidence="10">
    <location>
        <position position="97"/>
    </location>
    <ligand>
        <name>Zn(2+)</name>
        <dbReference type="ChEBI" id="CHEBI:29105"/>
    </ligand>
</feature>
<keyword evidence="3 10" id="KW-0479">Metal-binding</keyword>
<dbReference type="AlphaFoldDB" id="A0A235BY57"/>
<gene>
    <name evidence="11" type="ORF">CH333_01385</name>
</gene>
<feature type="binding site" evidence="10">
    <location>
        <position position="126"/>
    </location>
    <ligand>
        <name>Mg(2+)</name>
        <dbReference type="ChEBI" id="CHEBI:18420"/>
    </ligand>
</feature>
<evidence type="ECO:0000313" key="12">
    <source>
        <dbReference type="Proteomes" id="UP000215215"/>
    </source>
</evidence>
<evidence type="ECO:0000256" key="3">
    <source>
        <dbReference type="ARBA" id="ARBA00022723"/>
    </source>
</evidence>
<evidence type="ECO:0000256" key="10">
    <source>
        <dbReference type="PIRSR" id="PIRSR004682-4"/>
    </source>
</evidence>
<dbReference type="SUPFAM" id="SSF56784">
    <property type="entry name" value="HAD-like"/>
    <property type="match status" value="1"/>
</dbReference>
<feature type="binding site" evidence="10">
    <location>
        <position position="91"/>
    </location>
    <ligand>
        <name>Zn(2+)</name>
        <dbReference type="ChEBI" id="CHEBI:29105"/>
    </ligand>
</feature>
<keyword evidence="2 7" id="KW-0963">Cytoplasm</keyword>
<evidence type="ECO:0000256" key="4">
    <source>
        <dbReference type="ARBA" id="ARBA00022801"/>
    </source>
</evidence>
<feature type="binding site" evidence="10">
    <location>
        <position position="8"/>
    </location>
    <ligand>
        <name>Mg(2+)</name>
        <dbReference type="ChEBI" id="CHEBI:18420"/>
    </ligand>
</feature>
<evidence type="ECO:0000256" key="1">
    <source>
        <dbReference type="ARBA" id="ARBA00004496"/>
    </source>
</evidence>
<keyword evidence="5 7" id="KW-0119">Carbohydrate metabolism</keyword>
<organism evidence="11 12">
    <name type="scientific">candidate division WOR-3 bacterium JGI_Cruoil_03_44_89</name>
    <dbReference type="NCBI Taxonomy" id="1973748"/>
    <lineage>
        <taxon>Bacteria</taxon>
        <taxon>Bacteria division WOR-3</taxon>
    </lineage>
</organism>
<evidence type="ECO:0000256" key="2">
    <source>
        <dbReference type="ARBA" id="ARBA00022490"/>
    </source>
</evidence>
<dbReference type="InterPro" id="IPR006543">
    <property type="entry name" value="Histidinol-phos"/>
</dbReference>
<dbReference type="InterPro" id="IPR004446">
    <property type="entry name" value="Heptose_bisP_phosphatase"/>
</dbReference>
<comment type="cofactor">
    <cofactor evidence="10">
        <name>Mg(2+)</name>
        <dbReference type="ChEBI" id="CHEBI:18420"/>
    </cofactor>
</comment>
<keyword evidence="10" id="KW-0862">Zinc</keyword>
<evidence type="ECO:0000256" key="8">
    <source>
        <dbReference type="PIRSR" id="PIRSR004682-1"/>
    </source>
</evidence>
<proteinExistence type="inferred from homology"/>
<dbReference type="CDD" id="cd07503">
    <property type="entry name" value="HAD_HisB-N"/>
    <property type="match status" value="1"/>
</dbReference>
<dbReference type="GO" id="GO:0046872">
    <property type="term" value="F:metal ion binding"/>
    <property type="evidence" value="ECO:0007669"/>
    <property type="project" value="UniProtKB-KW"/>
</dbReference>
<comment type="similarity">
    <text evidence="7">Belongs to the gmhB family.</text>
</comment>
<dbReference type="GO" id="GO:0005975">
    <property type="term" value="P:carbohydrate metabolic process"/>
    <property type="evidence" value="ECO:0007669"/>
    <property type="project" value="InterPro"/>
</dbReference>
<dbReference type="Proteomes" id="UP000215215">
    <property type="component" value="Unassembled WGS sequence"/>
</dbReference>
<protein>
    <recommendedName>
        <fullName evidence="6 7">D,D-heptose 1,7-bisphosphate phosphatase</fullName>
        <ecNumber evidence="7">3.1.3.-</ecNumber>
    </recommendedName>
</protein>